<comment type="similarity">
    <text evidence="1">Belongs to the DadA oxidoreductase family.</text>
</comment>
<dbReference type="InterPro" id="IPR006076">
    <property type="entry name" value="FAD-dep_OxRdtase"/>
</dbReference>
<evidence type="ECO:0000313" key="5">
    <source>
        <dbReference type="Proteomes" id="UP000050863"/>
    </source>
</evidence>
<dbReference type="STRING" id="280332.CQ12_15610"/>
<dbReference type="GO" id="GO:0005886">
    <property type="term" value="C:plasma membrane"/>
    <property type="evidence" value="ECO:0007669"/>
    <property type="project" value="TreeGrafter"/>
</dbReference>
<dbReference type="Gene3D" id="3.50.50.60">
    <property type="entry name" value="FAD/NAD(P)-binding domain"/>
    <property type="match status" value="1"/>
</dbReference>
<sequence>MTTLRPIGLARFDRAIISMRPEMKICVLGAGVIGLTTAWCLAEAGHDVVIVDRHASTAKDASAANGAQLSYAFVAPLASPATLRKLPSLLLSSESPMRIRAGLDPALVSWGLRFLLACRPAAMRETIAAQLALAALSRSELTRLTQSLMLSFGLRTAGKLVVFRSRREFDVARRAIVATGEQQILTPAECLALEPALRLDADELAGGIFTASEQVGDCAAFCAGLTTRLKRQHNVEWVLGTEVRGPVRSGGRLVAIDTDKGHVQADHFVLCMGAASAAFAKACGFHLPIYPLKGYSITLLPAPEARVLRHSVTDMERKLVFAPLARDGRTAIRVAGIADLERGTTIDAGRVEILRRASAELLGIDAAGDIEPWCGLRPMTPDSRPIIGWSPLQGLFINSGHGMLGWTLACGSARLTADMIECRRSVTAASAFALRRAA</sequence>
<dbReference type="GO" id="GO:0008718">
    <property type="term" value="F:D-amino-acid dehydrogenase activity"/>
    <property type="evidence" value="ECO:0007669"/>
    <property type="project" value="TreeGrafter"/>
</dbReference>
<dbReference type="GO" id="GO:0005737">
    <property type="term" value="C:cytoplasm"/>
    <property type="evidence" value="ECO:0007669"/>
    <property type="project" value="TreeGrafter"/>
</dbReference>
<dbReference type="PANTHER" id="PTHR13847:SF280">
    <property type="entry name" value="D-AMINO ACID DEHYDROGENASE"/>
    <property type="match status" value="1"/>
</dbReference>
<evidence type="ECO:0000256" key="1">
    <source>
        <dbReference type="ARBA" id="ARBA00009410"/>
    </source>
</evidence>
<dbReference type="SUPFAM" id="SSF51905">
    <property type="entry name" value="FAD/NAD(P)-binding domain"/>
    <property type="match status" value="1"/>
</dbReference>
<dbReference type="Pfam" id="PF01266">
    <property type="entry name" value="DAO"/>
    <property type="match status" value="1"/>
</dbReference>
<dbReference type="Gene3D" id="3.30.9.10">
    <property type="entry name" value="D-Amino Acid Oxidase, subunit A, domain 2"/>
    <property type="match status" value="1"/>
</dbReference>
<evidence type="ECO:0000259" key="3">
    <source>
        <dbReference type="Pfam" id="PF01266"/>
    </source>
</evidence>
<organism evidence="4 5">
    <name type="scientific">Bradyrhizobium jicamae</name>
    <dbReference type="NCBI Taxonomy" id="280332"/>
    <lineage>
        <taxon>Bacteria</taxon>
        <taxon>Pseudomonadati</taxon>
        <taxon>Pseudomonadota</taxon>
        <taxon>Alphaproteobacteria</taxon>
        <taxon>Hyphomicrobiales</taxon>
        <taxon>Nitrobacteraceae</taxon>
        <taxon>Bradyrhizobium</taxon>
    </lineage>
</organism>
<dbReference type="InterPro" id="IPR036188">
    <property type="entry name" value="FAD/NAD-bd_sf"/>
</dbReference>
<dbReference type="EMBL" id="LLXZ01000156">
    <property type="protein sequence ID" value="KRR02483.1"/>
    <property type="molecule type" value="Genomic_DNA"/>
</dbReference>
<keyword evidence="2" id="KW-0560">Oxidoreductase</keyword>
<protein>
    <recommendedName>
        <fullName evidence="3">FAD dependent oxidoreductase domain-containing protein</fullName>
    </recommendedName>
</protein>
<comment type="caution">
    <text evidence="4">The sequence shown here is derived from an EMBL/GenBank/DDBJ whole genome shotgun (WGS) entry which is preliminary data.</text>
</comment>
<accession>A0A0R3LBH2</accession>
<dbReference type="PANTHER" id="PTHR13847">
    <property type="entry name" value="SARCOSINE DEHYDROGENASE-RELATED"/>
    <property type="match status" value="1"/>
</dbReference>
<keyword evidence="5" id="KW-1185">Reference proteome</keyword>
<feature type="domain" description="FAD dependent oxidoreductase" evidence="3">
    <location>
        <begin position="24"/>
        <end position="419"/>
    </location>
</feature>
<dbReference type="PRINTS" id="PR00368">
    <property type="entry name" value="FADPNR"/>
</dbReference>
<evidence type="ECO:0000313" key="4">
    <source>
        <dbReference type="EMBL" id="KRR02483.1"/>
    </source>
</evidence>
<dbReference type="Gene3D" id="3.40.50.720">
    <property type="entry name" value="NAD(P)-binding Rossmann-like Domain"/>
    <property type="match status" value="1"/>
</dbReference>
<evidence type="ECO:0000256" key="2">
    <source>
        <dbReference type="ARBA" id="ARBA00023002"/>
    </source>
</evidence>
<dbReference type="Proteomes" id="UP000050863">
    <property type="component" value="Unassembled WGS sequence"/>
</dbReference>
<dbReference type="OrthoDB" id="9805337at2"/>
<reference evidence="4 5" key="1">
    <citation type="submission" date="2014-03" db="EMBL/GenBank/DDBJ databases">
        <title>Bradyrhizobium valentinum sp. nov., isolated from effective nodules of Lupinus mariae-josephae, a lupine endemic of basic-lime soils in Eastern Spain.</title>
        <authorList>
            <person name="Duran D."/>
            <person name="Rey L."/>
            <person name="Navarro A."/>
            <person name="Busquets A."/>
            <person name="Imperial J."/>
            <person name="Ruiz-Argueso T."/>
        </authorList>
    </citation>
    <scope>NUCLEOTIDE SEQUENCE [LARGE SCALE GENOMIC DNA]</scope>
    <source>
        <strain evidence="4 5">PAC68</strain>
    </source>
</reference>
<gene>
    <name evidence="4" type="ORF">CQ12_15610</name>
</gene>
<dbReference type="AlphaFoldDB" id="A0A0R3LBH2"/>
<name>A0A0R3LBH2_9BRAD</name>
<dbReference type="GO" id="GO:0055130">
    <property type="term" value="P:D-alanine catabolic process"/>
    <property type="evidence" value="ECO:0007669"/>
    <property type="project" value="TreeGrafter"/>
</dbReference>
<proteinExistence type="inferred from homology"/>